<accession>A0A7J5AS29</accession>
<dbReference type="OrthoDB" id="9757917at2"/>
<keyword evidence="4" id="KW-0067">ATP-binding</keyword>
<dbReference type="GO" id="GO:0043139">
    <property type="term" value="F:5'-3' DNA helicase activity"/>
    <property type="evidence" value="ECO:0007669"/>
    <property type="project" value="TreeGrafter"/>
</dbReference>
<dbReference type="InterPro" id="IPR027417">
    <property type="entry name" value="P-loop_NTPase"/>
</dbReference>
<dbReference type="InterPro" id="IPR041679">
    <property type="entry name" value="DNA2/NAM7-like_C"/>
</dbReference>
<dbReference type="SUPFAM" id="SSF52540">
    <property type="entry name" value="P-loop containing nucleoside triphosphate hydrolases"/>
    <property type="match status" value="1"/>
</dbReference>
<feature type="domain" description="DNA2/NAM7 helicase-like C-terminal" evidence="5">
    <location>
        <begin position="597"/>
        <end position="771"/>
    </location>
</feature>
<dbReference type="PANTHER" id="PTHR43788">
    <property type="entry name" value="DNA2/NAM7 HELICASE FAMILY MEMBER"/>
    <property type="match status" value="1"/>
</dbReference>
<keyword evidence="2" id="KW-0378">Hydrolase</keyword>
<dbReference type="EMBL" id="WAAU01000003">
    <property type="protein sequence ID" value="KAB1160445.1"/>
    <property type="molecule type" value="Genomic_DNA"/>
</dbReference>
<dbReference type="RefSeq" id="WP_150898074.1">
    <property type="nucleotide sequence ID" value="NZ_WAAU01000003.1"/>
</dbReference>
<keyword evidence="7" id="KW-1185">Reference proteome</keyword>
<protein>
    <submittedName>
        <fullName evidence="6">AAA family ATPase</fullName>
    </submittedName>
</protein>
<dbReference type="AlphaFoldDB" id="A0A7J5AS29"/>
<organism evidence="6 7">
    <name type="scientific">Tenacibaculum aiptasiae</name>
    <dbReference type="NCBI Taxonomy" id="426481"/>
    <lineage>
        <taxon>Bacteria</taxon>
        <taxon>Pseudomonadati</taxon>
        <taxon>Bacteroidota</taxon>
        <taxon>Flavobacteriia</taxon>
        <taxon>Flavobacteriales</taxon>
        <taxon>Flavobacteriaceae</taxon>
        <taxon>Tenacibaculum</taxon>
    </lineage>
</organism>
<name>A0A7J5AS29_9FLAO</name>
<gene>
    <name evidence="6" type="ORF">F7018_00795</name>
</gene>
<dbReference type="Pfam" id="PF13087">
    <property type="entry name" value="AAA_12"/>
    <property type="match status" value="1"/>
</dbReference>
<proteinExistence type="predicted"/>
<evidence type="ECO:0000256" key="4">
    <source>
        <dbReference type="ARBA" id="ARBA00022840"/>
    </source>
</evidence>
<dbReference type="GO" id="GO:0016787">
    <property type="term" value="F:hydrolase activity"/>
    <property type="evidence" value="ECO:0007669"/>
    <property type="project" value="UniProtKB-KW"/>
</dbReference>
<evidence type="ECO:0000259" key="5">
    <source>
        <dbReference type="Pfam" id="PF13087"/>
    </source>
</evidence>
<sequence>MITNYISYFHSCYKADNNETGILNFFSSKYENQFIIKPKEELVNNLYPIQFIAKKQAEQCLQTLTLFKNDKELWYGSLFCLGKKNNFRKRVNSIAAPLFLYKAEIIEKEEDYFIKIDQQTRQLNIAFCRNLLYQTSFEDFLTEVEQFLEYNSHLTFEALSQFKRILEKHIKNLDIDNDFLLFPKLKNQTFLKKKLQNTEEAEKYTLVASSGVFISSRINNVNAVVNELELLKNSSDYSQAIQAFFSHVPQEQSNVDRNIQIPLLLNTAQERIVYNASKYHKSVIFGPPGTGKTYTINAIAQDYVSKGKSVLIVTKTPQALQVVSDKLMSSKIGEFAIKVGGNYYKRTVLAKLKRISSGRYYRHNHLEQATNANLKKNTLYNSLKSLETNFTEKATKEIDRVEKLFSDSFLQRTLSKIDINFIRSFEAEEWDIILKYFDTLSSFEKKADEALFKNLISKINIYSNSEIRKLITLTNILETEEKSLKNQHIQNLDATSLTHFLPIWLVKIDEVSSCLPMQKDLFDIAIVDEATQCDIASCLPIMQRAKKVVVAGDTNQLRHISFLSKTQMHRYQKQHNITDALRFNYRKKSLLDFTLESTEKGNQIVLLDEHYRSLPDIIRFSNATFYGEALRIMTQTPSNTHKQAVFLHKTSGKQEENGVNNEEINLIINHVKGIVVKEKETHKSKATSIGILSPFRQQTDYLTKAIKEAFTLRQIKKHKIKLGTPYHFQGEECDVMLLSMVVSEQSHFASLNYLNKEDVFNVAITRARHEQHVFYSVTSQALPEKSLLKHYLSSFEKQISEQTTTLKIEEDIFSKEIQAFLKPFNATIHVGYVIAGLSIDLLLEKDKKYLGIDLIGYPGSFIHAFDIERYRILHRVGIQIIPISYVSWKYRRDEVLRFLIKIIKDKLPQQKDLVSN</sequence>
<keyword evidence="3" id="KW-0347">Helicase</keyword>
<evidence type="ECO:0000256" key="3">
    <source>
        <dbReference type="ARBA" id="ARBA00022806"/>
    </source>
</evidence>
<dbReference type="CDD" id="cd18808">
    <property type="entry name" value="SF1_C_Upf1"/>
    <property type="match status" value="1"/>
</dbReference>
<keyword evidence="1" id="KW-0547">Nucleotide-binding</keyword>
<dbReference type="PANTHER" id="PTHR43788:SF8">
    <property type="entry name" value="DNA-BINDING PROTEIN SMUBP-2"/>
    <property type="match status" value="1"/>
</dbReference>
<evidence type="ECO:0000313" key="7">
    <source>
        <dbReference type="Proteomes" id="UP000467305"/>
    </source>
</evidence>
<evidence type="ECO:0000256" key="1">
    <source>
        <dbReference type="ARBA" id="ARBA00022741"/>
    </source>
</evidence>
<dbReference type="GO" id="GO:0005524">
    <property type="term" value="F:ATP binding"/>
    <property type="evidence" value="ECO:0007669"/>
    <property type="project" value="UniProtKB-KW"/>
</dbReference>
<comment type="caution">
    <text evidence="6">The sequence shown here is derived from an EMBL/GenBank/DDBJ whole genome shotgun (WGS) entry which is preliminary data.</text>
</comment>
<reference evidence="6 7" key="1">
    <citation type="submission" date="2019-09" db="EMBL/GenBank/DDBJ databases">
        <authorList>
            <person name="Cao W.R."/>
        </authorList>
    </citation>
    <scope>NUCLEOTIDE SEQUENCE [LARGE SCALE GENOMIC DNA]</scope>
    <source>
        <strain evidence="7">a4</strain>
    </source>
</reference>
<dbReference type="Pfam" id="PF13245">
    <property type="entry name" value="AAA_19"/>
    <property type="match status" value="1"/>
</dbReference>
<dbReference type="Proteomes" id="UP000467305">
    <property type="component" value="Unassembled WGS sequence"/>
</dbReference>
<dbReference type="InterPro" id="IPR047187">
    <property type="entry name" value="SF1_C_Upf1"/>
</dbReference>
<evidence type="ECO:0000256" key="2">
    <source>
        <dbReference type="ARBA" id="ARBA00022801"/>
    </source>
</evidence>
<evidence type="ECO:0000313" key="6">
    <source>
        <dbReference type="EMBL" id="KAB1160445.1"/>
    </source>
</evidence>
<dbReference type="InterPro" id="IPR050534">
    <property type="entry name" value="Coronavir_polyprotein_1ab"/>
</dbReference>
<dbReference type="Gene3D" id="3.40.50.300">
    <property type="entry name" value="P-loop containing nucleotide triphosphate hydrolases"/>
    <property type="match status" value="2"/>
</dbReference>